<evidence type="ECO:0000313" key="1">
    <source>
        <dbReference type="EMBL" id="PLW04575.1"/>
    </source>
</evidence>
<evidence type="ECO:0000313" key="2">
    <source>
        <dbReference type="EMBL" id="PLW13522.1"/>
    </source>
</evidence>
<accession>A0A2N5SJU9</accession>
<sequence>MASRRAEPARLSGRRAKPARPLDRRAGFARLWAHVSLSIREAYVSRSTLIRVLRTLIAGLTSDRAAHVSLSNREADVSPAIRVRSTLIRYFGTLIRVLWYPYKGTSRTLIRVPRYPYKGYRGSRKPLESRGLREPTGVQSLHACPKGVQALHALQTGVQALHACLARLLAMCTPIVGVHMARLGGRAHALWACRYQAPIGLGANKGSDSKDGHDALDDDGLYTDWPPLSPIGLVDTPTEELQGLFVLDDNHIQLAHWLMQASARLESQWQVTVMTMVSILHMVRPGGPGVILAPEMTHGAHNYLFSSNIRAFLRKKIWEIFTTGNVYAYNRTQSMAGLPLTQTPLVLLNAHLEDQTLDFRSKNLPPEWPCNHISCHSVLTLMRVLLKHERGALCNLLLTNVKVFNQQAINGLVPNLMNLILIINCAMGGRDELRSLAQVRTAYTATMKIRIAFIRLAVIHHYLNPDPASTLTQWDIIDHQLEHIRRQSEHFRNVHSRMVVEKDQELFTGVRELGDIPRDSICLPDNQDVHLKMSRALRTNPDGASTQRFEECYDHRPVRRGDPSTPLILQSTL</sequence>
<evidence type="ECO:0000313" key="3">
    <source>
        <dbReference type="Proteomes" id="UP000235388"/>
    </source>
</evidence>
<dbReference type="AlphaFoldDB" id="A0A2N5SJU9"/>
<comment type="caution">
    <text evidence="2">The sequence shown here is derived from an EMBL/GenBank/DDBJ whole genome shotgun (WGS) entry which is preliminary data.</text>
</comment>
<dbReference type="Proteomes" id="UP000235388">
    <property type="component" value="Unassembled WGS sequence"/>
</dbReference>
<dbReference type="EMBL" id="PGCJ01000947">
    <property type="protein sequence ID" value="PLW13522.1"/>
    <property type="molecule type" value="Genomic_DNA"/>
</dbReference>
<name>A0A2N5SJU9_9BASI</name>
<gene>
    <name evidence="2" type="ORF">PCANC_18203</name>
    <name evidence="1" type="ORF">PCANC_28192</name>
</gene>
<proteinExistence type="predicted"/>
<organism evidence="2 3">
    <name type="scientific">Puccinia coronata f. sp. avenae</name>
    <dbReference type="NCBI Taxonomy" id="200324"/>
    <lineage>
        <taxon>Eukaryota</taxon>
        <taxon>Fungi</taxon>
        <taxon>Dikarya</taxon>
        <taxon>Basidiomycota</taxon>
        <taxon>Pucciniomycotina</taxon>
        <taxon>Pucciniomycetes</taxon>
        <taxon>Pucciniales</taxon>
        <taxon>Pucciniaceae</taxon>
        <taxon>Puccinia</taxon>
    </lineage>
</organism>
<keyword evidence="3" id="KW-1185">Reference proteome</keyword>
<reference evidence="2 3" key="1">
    <citation type="submission" date="2017-11" db="EMBL/GenBank/DDBJ databases">
        <title>De novo assembly and phasing of dikaryotic genomes from two isolates of Puccinia coronata f. sp. avenae, the causal agent of oat crown rust.</title>
        <authorList>
            <person name="Miller M.E."/>
            <person name="Zhang Y."/>
            <person name="Omidvar V."/>
            <person name="Sperschneider J."/>
            <person name="Schwessinger B."/>
            <person name="Raley C."/>
            <person name="Palmer J.M."/>
            <person name="Garnica D."/>
            <person name="Upadhyaya N."/>
            <person name="Rathjen J."/>
            <person name="Taylor J.M."/>
            <person name="Park R.F."/>
            <person name="Dodds P.N."/>
            <person name="Hirsch C.D."/>
            <person name="Kianian S.F."/>
            <person name="Figueroa M."/>
        </authorList>
    </citation>
    <scope>NUCLEOTIDE SEQUENCE [LARGE SCALE GENOMIC DNA]</scope>
    <source>
        <strain evidence="2">12NC29</strain>
    </source>
</reference>
<dbReference type="EMBL" id="PGCJ01001618">
    <property type="protein sequence ID" value="PLW04575.1"/>
    <property type="molecule type" value="Genomic_DNA"/>
</dbReference>
<protein>
    <submittedName>
        <fullName evidence="2">Uncharacterized protein</fullName>
    </submittedName>
</protein>